<gene>
    <name evidence="2" type="ORF">TSPGSL018_9211</name>
</gene>
<dbReference type="Gene3D" id="3.90.1150.10">
    <property type="entry name" value="Aspartate Aminotransferase, domain 1"/>
    <property type="match status" value="1"/>
</dbReference>
<dbReference type="EMBL" id="GBEZ01018178">
    <property type="protein sequence ID" value="JAC68233.1"/>
    <property type="molecule type" value="Transcribed_RNA"/>
</dbReference>
<dbReference type="SUPFAM" id="SSF53383">
    <property type="entry name" value="PLP-dependent transferases"/>
    <property type="match status" value="1"/>
</dbReference>
<sequence>HKWICAPRGTALLWAAPERRTAVGPNIVSHGSGNGFTSDFVWDGNRDYAPTLALSAALEFHKAIGQPAICGYMQNLLSDAVRLLTERWGTSTLAPLSLCPPAMALVRLPPGRGMIPEAGAATSADAKHAQDFLHEHGRVEVPVKSVVGNLYVRLSCHIYNTMGDFHALEAAVDQYIGSPSGQ</sequence>
<dbReference type="InterPro" id="IPR015422">
    <property type="entry name" value="PyrdxlP-dep_Trfase_small"/>
</dbReference>
<dbReference type="InterPro" id="IPR015424">
    <property type="entry name" value="PyrdxlP-dep_Trfase"/>
</dbReference>
<keyword evidence="1" id="KW-0663">Pyridoxal phosphate</keyword>
<proteinExistence type="predicted"/>
<dbReference type="InterPro" id="IPR015421">
    <property type="entry name" value="PyrdxlP-dep_Trfase_major"/>
</dbReference>
<evidence type="ECO:0000313" key="2">
    <source>
        <dbReference type="EMBL" id="JAC68233.1"/>
    </source>
</evidence>
<dbReference type="AlphaFoldDB" id="A0A061R8D9"/>
<evidence type="ECO:0000256" key="1">
    <source>
        <dbReference type="ARBA" id="ARBA00022898"/>
    </source>
</evidence>
<dbReference type="PANTHER" id="PTHR43092">
    <property type="entry name" value="L-CYSTEINE DESULFHYDRASE"/>
    <property type="match status" value="1"/>
</dbReference>
<accession>A0A061R8D9</accession>
<reference evidence="2" key="1">
    <citation type="submission" date="2014-05" db="EMBL/GenBank/DDBJ databases">
        <title>The transcriptome of the halophilic microalga Tetraselmis sp. GSL018 isolated from the Great Salt Lake, Utah.</title>
        <authorList>
            <person name="Jinkerson R.E."/>
            <person name="D'Adamo S."/>
            <person name="Posewitz M.C."/>
        </authorList>
    </citation>
    <scope>NUCLEOTIDE SEQUENCE</scope>
    <source>
        <strain evidence="2">GSL018</strain>
    </source>
</reference>
<organism evidence="2">
    <name type="scientific">Tetraselmis sp. GSL018</name>
    <dbReference type="NCBI Taxonomy" id="582737"/>
    <lineage>
        <taxon>Eukaryota</taxon>
        <taxon>Viridiplantae</taxon>
        <taxon>Chlorophyta</taxon>
        <taxon>core chlorophytes</taxon>
        <taxon>Chlorodendrophyceae</taxon>
        <taxon>Chlorodendrales</taxon>
        <taxon>Chlorodendraceae</taxon>
        <taxon>Tetraselmis</taxon>
    </lineage>
</organism>
<protein>
    <submittedName>
        <fullName evidence="2">Isopenicillin n epimerase-like</fullName>
    </submittedName>
</protein>
<dbReference type="Gene3D" id="3.40.640.10">
    <property type="entry name" value="Type I PLP-dependent aspartate aminotransferase-like (Major domain)"/>
    <property type="match status" value="1"/>
</dbReference>
<dbReference type="PANTHER" id="PTHR43092:SF2">
    <property type="entry name" value="HERCYNYLCYSTEINE SULFOXIDE LYASE"/>
    <property type="match status" value="1"/>
</dbReference>
<name>A0A061R8D9_9CHLO</name>
<feature type="non-terminal residue" evidence="2">
    <location>
        <position position="1"/>
    </location>
</feature>